<dbReference type="Pfam" id="PF05093">
    <property type="entry name" value="CIAPIN1"/>
    <property type="match status" value="1"/>
</dbReference>
<evidence type="ECO:0000256" key="13">
    <source>
        <dbReference type="ARBA" id="ARBA00045504"/>
    </source>
</evidence>
<dbReference type="PANTHER" id="PTHR13273:SF14">
    <property type="entry name" value="ANAMORSIN"/>
    <property type="match status" value="1"/>
</dbReference>
<evidence type="ECO:0000256" key="4">
    <source>
        <dbReference type="ARBA" id="ARBA00008169"/>
    </source>
</evidence>
<evidence type="ECO:0000313" key="16">
    <source>
        <dbReference type="EMBL" id="CUG92483.1"/>
    </source>
</evidence>
<protein>
    <submittedName>
        <fullName evidence="16">Anamorsin homolog, putative</fullName>
    </submittedName>
</protein>
<keyword evidence="6" id="KW-0004">4Fe-4S</keyword>
<evidence type="ECO:0000256" key="5">
    <source>
        <dbReference type="ARBA" id="ARBA00011245"/>
    </source>
</evidence>
<reference evidence="17" key="1">
    <citation type="submission" date="2015-09" db="EMBL/GenBank/DDBJ databases">
        <authorList>
            <consortium name="Pathogen Informatics"/>
        </authorList>
    </citation>
    <scope>NUCLEOTIDE SEQUENCE [LARGE SCALE GENOMIC DNA]</scope>
    <source>
        <strain evidence="17">Lake Konstanz</strain>
    </source>
</reference>
<dbReference type="GO" id="GO:0051539">
    <property type="term" value="F:4 iron, 4 sulfur cluster binding"/>
    <property type="evidence" value="ECO:0007669"/>
    <property type="project" value="UniProtKB-KW"/>
</dbReference>
<gene>
    <name evidence="16" type="ORF">BSAL_37530</name>
</gene>
<dbReference type="InterPro" id="IPR007785">
    <property type="entry name" value="Anamorsin"/>
</dbReference>
<proteinExistence type="inferred from homology"/>
<keyword evidence="7" id="KW-0963">Cytoplasm</keyword>
<sequence length="114" mass="12201">MAVSSEQSYSLKTRKPVDEDSLLTEEDRAEKVANKAEDCSTRRRACKNCVCGRAELEKAQGLTVDNIPDGPPAGGCGGCSRGDAFRCAGCPFLGKPAWNSDEQGTVKLNMTDDI</sequence>
<evidence type="ECO:0000256" key="12">
    <source>
        <dbReference type="ARBA" id="ARBA00034078"/>
    </source>
</evidence>
<comment type="function">
    <text evidence="13">Component of the cytosolic iron-sulfur (Fe-S) protein assembly (CIA) machinery. Required for the maturation of extramitochondrial Fe-S proteins. Part of an electron transfer chain functioning in an early step of cytosolic Fe-S biogenesis, facilitating the de novo assembly of a [4Fe-4S] cluster on the cytosolic Fe-S scaffold complex. Electrons are transferred from NADPH via a FAD- and FMN-containing diflavin oxidoreductase. Together with the diflavin oxidoreductase, also required for the assembly of the diferric tyrosyl radical cofactor of ribonucleotide reductase (RNR), probably by providing electrons for reduction during radical cofactor maturation in the catalytic small subunit.</text>
</comment>
<evidence type="ECO:0000256" key="10">
    <source>
        <dbReference type="ARBA" id="ARBA00023014"/>
    </source>
</evidence>
<feature type="region of interest" description="Disordered" evidence="14">
    <location>
        <begin position="1"/>
        <end position="28"/>
    </location>
</feature>
<comment type="subcellular location">
    <subcellularLocation>
        <location evidence="2">Cytoplasm</location>
    </subcellularLocation>
    <subcellularLocation>
        <location evidence="3">Mitochondrion intermembrane space</location>
    </subcellularLocation>
</comment>
<feature type="domain" description="Anamorsin C-terminal" evidence="15">
    <location>
        <begin position="73"/>
        <end position="103"/>
    </location>
</feature>
<dbReference type="OrthoDB" id="311633at2759"/>
<dbReference type="Proteomes" id="UP000051952">
    <property type="component" value="Unassembled WGS sequence"/>
</dbReference>
<evidence type="ECO:0000256" key="1">
    <source>
        <dbReference type="ARBA" id="ARBA00001966"/>
    </source>
</evidence>
<comment type="subunit">
    <text evidence="5">Monomer.</text>
</comment>
<accession>A0A0S4JP81</accession>
<dbReference type="GO" id="GO:0005758">
    <property type="term" value="C:mitochondrial intermembrane space"/>
    <property type="evidence" value="ECO:0007669"/>
    <property type="project" value="UniProtKB-SubCell"/>
</dbReference>
<dbReference type="GO" id="GO:0016226">
    <property type="term" value="P:iron-sulfur cluster assembly"/>
    <property type="evidence" value="ECO:0007669"/>
    <property type="project" value="InterPro"/>
</dbReference>
<dbReference type="GO" id="GO:0046872">
    <property type="term" value="F:metal ion binding"/>
    <property type="evidence" value="ECO:0007669"/>
    <property type="project" value="UniProtKB-KW"/>
</dbReference>
<evidence type="ECO:0000256" key="14">
    <source>
        <dbReference type="SAM" id="MobiDB-lite"/>
    </source>
</evidence>
<name>A0A0S4JP81_BODSA</name>
<keyword evidence="9" id="KW-0408">Iron</keyword>
<comment type="similarity">
    <text evidence="4">Belongs to the anamorsin family.</text>
</comment>
<evidence type="ECO:0000256" key="8">
    <source>
        <dbReference type="ARBA" id="ARBA00022723"/>
    </source>
</evidence>
<comment type="cofactor">
    <cofactor evidence="12">
        <name>[2Fe-2S] cluster</name>
        <dbReference type="ChEBI" id="CHEBI:190135"/>
    </cofactor>
</comment>
<dbReference type="PANTHER" id="PTHR13273">
    <property type="entry name" value="ANAMORSIN"/>
    <property type="match status" value="1"/>
</dbReference>
<evidence type="ECO:0000256" key="6">
    <source>
        <dbReference type="ARBA" id="ARBA00022485"/>
    </source>
</evidence>
<keyword evidence="11" id="KW-0496">Mitochondrion</keyword>
<keyword evidence="10" id="KW-0411">Iron-sulfur</keyword>
<evidence type="ECO:0000256" key="2">
    <source>
        <dbReference type="ARBA" id="ARBA00004496"/>
    </source>
</evidence>
<evidence type="ECO:0000259" key="15">
    <source>
        <dbReference type="Pfam" id="PF05093"/>
    </source>
</evidence>
<keyword evidence="17" id="KW-1185">Reference proteome</keyword>
<evidence type="ECO:0000256" key="11">
    <source>
        <dbReference type="ARBA" id="ARBA00023128"/>
    </source>
</evidence>
<dbReference type="EMBL" id="CYKH01002045">
    <property type="protein sequence ID" value="CUG92483.1"/>
    <property type="molecule type" value="Genomic_DNA"/>
</dbReference>
<feature type="compositionally biased region" description="Polar residues" evidence="14">
    <location>
        <begin position="1"/>
        <end position="11"/>
    </location>
</feature>
<dbReference type="OMA" id="TMPPGGC"/>
<evidence type="ECO:0000256" key="3">
    <source>
        <dbReference type="ARBA" id="ARBA00004569"/>
    </source>
</evidence>
<dbReference type="InterPro" id="IPR046408">
    <property type="entry name" value="CIAPIN1"/>
</dbReference>
<dbReference type="VEuPathDB" id="TriTrypDB:BSAL_37530"/>
<dbReference type="AlphaFoldDB" id="A0A0S4JP81"/>
<evidence type="ECO:0000313" key="17">
    <source>
        <dbReference type="Proteomes" id="UP000051952"/>
    </source>
</evidence>
<comment type="cofactor">
    <cofactor evidence="1">
        <name>[4Fe-4S] cluster</name>
        <dbReference type="ChEBI" id="CHEBI:49883"/>
    </cofactor>
</comment>
<evidence type="ECO:0000256" key="7">
    <source>
        <dbReference type="ARBA" id="ARBA00022490"/>
    </source>
</evidence>
<keyword evidence="8" id="KW-0479">Metal-binding</keyword>
<organism evidence="16 17">
    <name type="scientific">Bodo saltans</name>
    <name type="common">Flagellated protozoan</name>
    <dbReference type="NCBI Taxonomy" id="75058"/>
    <lineage>
        <taxon>Eukaryota</taxon>
        <taxon>Discoba</taxon>
        <taxon>Euglenozoa</taxon>
        <taxon>Kinetoplastea</taxon>
        <taxon>Metakinetoplastina</taxon>
        <taxon>Eubodonida</taxon>
        <taxon>Bodonidae</taxon>
        <taxon>Bodo</taxon>
    </lineage>
</organism>
<evidence type="ECO:0000256" key="9">
    <source>
        <dbReference type="ARBA" id="ARBA00023004"/>
    </source>
</evidence>